<dbReference type="InterPro" id="IPR047715">
    <property type="entry name" value="EboA_dom"/>
</dbReference>
<gene>
    <name evidence="1" type="ORF">GCM10023143_09050</name>
</gene>
<organism evidence="1 2">
    <name type="scientific">Compostibacter hankyongensis</name>
    <dbReference type="NCBI Taxonomy" id="1007089"/>
    <lineage>
        <taxon>Bacteria</taxon>
        <taxon>Pseudomonadati</taxon>
        <taxon>Bacteroidota</taxon>
        <taxon>Chitinophagia</taxon>
        <taxon>Chitinophagales</taxon>
        <taxon>Chitinophagaceae</taxon>
        <taxon>Compostibacter</taxon>
    </lineage>
</organism>
<sequence length="233" mass="26293">MGYTYDQVKLSETIAQQIGRRSATSLQWLRQQQEKLLQGGKNNVFGVTFTAIPRFVDKGDAGLAEADADLFSELRNGFTPLHWPLDRLARAWWLLQLPAADEAYYVMQVESLFEAAAVQEQVALYSALPLLAYPEQFKLRAAEGIRTSLGDVFDAVALDNPYPSEYLEEGAWNQLVLKAFFMERPVKRIIGLEKRVNPELGRMLTDYAREREAAGRTVDPQLHQLAARCAGKQ</sequence>
<dbReference type="NCBIfam" id="NF035938">
    <property type="entry name" value="EboA_domain"/>
    <property type="match status" value="1"/>
</dbReference>
<evidence type="ECO:0000313" key="1">
    <source>
        <dbReference type="EMBL" id="GAA4304518.1"/>
    </source>
</evidence>
<proteinExistence type="predicted"/>
<dbReference type="EMBL" id="BAABFN010000001">
    <property type="protein sequence ID" value="GAA4304518.1"/>
    <property type="molecule type" value="Genomic_DNA"/>
</dbReference>
<accession>A0ABP8FIR6</accession>
<evidence type="ECO:0008006" key="3">
    <source>
        <dbReference type="Google" id="ProtNLM"/>
    </source>
</evidence>
<dbReference type="Proteomes" id="UP001501207">
    <property type="component" value="Unassembled WGS sequence"/>
</dbReference>
<evidence type="ECO:0000313" key="2">
    <source>
        <dbReference type="Proteomes" id="UP001501207"/>
    </source>
</evidence>
<comment type="caution">
    <text evidence="1">The sequence shown here is derived from an EMBL/GenBank/DDBJ whole genome shotgun (WGS) entry which is preliminary data.</text>
</comment>
<keyword evidence="2" id="KW-1185">Reference proteome</keyword>
<protein>
    <recommendedName>
        <fullName evidence="3">DNA alkylation repair protein</fullName>
    </recommendedName>
</protein>
<name>A0ABP8FIR6_9BACT</name>
<reference evidence="2" key="1">
    <citation type="journal article" date="2019" name="Int. J. Syst. Evol. Microbiol.">
        <title>The Global Catalogue of Microorganisms (GCM) 10K type strain sequencing project: providing services to taxonomists for standard genome sequencing and annotation.</title>
        <authorList>
            <consortium name="The Broad Institute Genomics Platform"/>
            <consortium name="The Broad Institute Genome Sequencing Center for Infectious Disease"/>
            <person name="Wu L."/>
            <person name="Ma J."/>
        </authorList>
    </citation>
    <scope>NUCLEOTIDE SEQUENCE [LARGE SCALE GENOMIC DNA]</scope>
    <source>
        <strain evidence="2">JCM 17664</strain>
    </source>
</reference>